<protein>
    <submittedName>
        <fullName evidence="3">Glycosyl transferase family 1</fullName>
    </submittedName>
</protein>
<gene>
    <name evidence="3" type="ORF">ATM17_13035</name>
</gene>
<dbReference type="Proteomes" id="UP000076088">
    <property type="component" value="Chromosome"/>
</dbReference>
<dbReference type="EMBL" id="CP013344">
    <property type="protein sequence ID" value="AMU89961.1"/>
    <property type="molecule type" value="Genomic_DNA"/>
</dbReference>
<dbReference type="Gene3D" id="3.40.50.2000">
    <property type="entry name" value="Glycogen Phosphorylase B"/>
    <property type="match status" value="2"/>
</dbReference>
<evidence type="ECO:0000259" key="1">
    <source>
        <dbReference type="Pfam" id="PF00534"/>
    </source>
</evidence>
<organism evidence="3 4">
    <name type="scientific">Sphingopyxis macrogoltabida</name>
    <name type="common">Sphingomonas macrogoltabidus</name>
    <dbReference type="NCBI Taxonomy" id="33050"/>
    <lineage>
        <taxon>Bacteria</taxon>
        <taxon>Pseudomonadati</taxon>
        <taxon>Pseudomonadota</taxon>
        <taxon>Alphaproteobacteria</taxon>
        <taxon>Sphingomonadales</taxon>
        <taxon>Sphingomonadaceae</taxon>
        <taxon>Sphingopyxis</taxon>
    </lineage>
</organism>
<evidence type="ECO:0000259" key="2">
    <source>
        <dbReference type="Pfam" id="PF13439"/>
    </source>
</evidence>
<sequence length="381" mass="40857">MTTPVPPARLLHLHSSFSLGGKEARAVRLMNLMGPRASHVILSAVPDALGAQGAIDPGIDVHFPADAPPLHGKPGPARYRDLARYMQQFDLVLSYNWGSMDGVMAHRIFAPFHALPPLIHHEDGFNEDESVKRNRKRNAFRRLALPTADALVVPSVMLERIAAEEWGAGRRTRLIRNGIDVAAYTGGPDLPIPGLERRDGDVVIGTVAGLRKVKDLPRLVRAVATLSRNVRLVIVGEGAERDAIAAAAAACGMADRLVMPGFMTEPARWIGHFDLLALSSRSEQAPIAVIEAMAAGLPVVSPDVGDVAAMVSEENRRFVAPNEVGFRAALAELASDAALRARIGAANRRVAAGCFDESTMVAAYENLYGQALAGRRLFSGE</sequence>
<accession>A0AAC8Z158</accession>
<dbReference type="KEGG" id="smaz:LH19_06770"/>
<dbReference type="Pfam" id="PF00534">
    <property type="entry name" value="Glycos_transf_1"/>
    <property type="match status" value="1"/>
</dbReference>
<dbReference type="AlphaFoldDB" id="A0AAC8Z158"/>
<keyword evidence="4" id="KW-1185">Reference proteome</keyword>
<reference evidence="3 4" key="2">
    <citation type="journal article" date="2016" name="Genome Announc.">
        <title>Complete Genome Sequence of Sphingopyxis macrogoltabida Strain 203N (NBRC 111659), a Polyethylene Glycol Degrader.</title>
        <authorList>
            <person name="Ohtsubo Y."/>
            <person name="Nonoyama S."/>
            <person name="Nagata Y."/>
            <person name="Numata M."/>
            <person name="Tsuchikane K."/>
            <person name="Hosoyama A."/>
            <person name="Yamazoe A."/>
            <person name="Tsuda M."/>
            <person name="Fujita N."/>
            <person name="Kawai F."/>
        </authorList>
    </citation>
    <scope>NUCLEOTIDE SEQUENCE [LARGE SCALE GENOMIC DNA]</scope>
    <source>
        <strain evidence="3 4">203N</strain>
    </source>
</reference>
<proteinExistence type="predicted"/>
<dbReference type="SUPFAM" id="SSF53756">
    <property type="entry name" value="UDP-Glycosyltransferase/glycogen phosphorylase"/>
    <property type="match status" value="1"/>
</dbReference>
<dbReference type="InterPro" id="IPR028098">
    <property type="entry name" value="Glyco_trans_4-like_N"/>
</dbReference>
<name>A0AAC8Z158_SPHMC</name>
<evidence type="ECO:0000313" key="4">
    <source>
        <dbReference type="Proteomes" id="UP000076088"/>
    </source>
</evidence>
<dbReference type="RefSeq" id="WP_054733140.1">
    <property type="nucleotide sequence ID" value="NZ_CP009429.1"/>
</dbReference>
<dbReference type="GO" id="GO:0016757">
    <property type="term" value="F:glycosyltransferase activity"/>
    <property type="evidence" value="ECO:0007669"/>
    <property type="project" value="InterPro"/>
</dbReference>
<evidence type="ECO:0000313" key="3">
    <source>
        <dbReference type="EMBL" id="AMU89961.1"/>
    </source>
</evidence>
<dbReference type="InterPro" id="IPR001296">
    <property type="entry name" value="Glyco_trans_1"/>
</dbReference>
<dbReference type="PANTHER" id="PTHR12526">
    <property type="entry name" value="GLYCOSYLTRANSFERASE"/>
    <property type="match status" value="1"/>
</dbReference>
<reference evidence="4" key="1">
    <citation type="submission" date="2015-11" db="EMBL/GenBank/DDBJ databases">
        <title>Complete genome sequence of a polyethylene-glycol degrader Sphingopyxis macrogoltabida 203N (NBRC 111659).</title>
        <authorList>
            <person name="Yoshiyuki O."/>
            <person name="Shouta N."/>
            <person name="Nagata Y."/>
            <person name="Numata M."/>
            <person name="Tsuchikane K."/>
            <person name="Hosoyama A."/>
            <person name="Yamazoe A."/>
            <person name="Tsuda M."/>
            <person name="Fujita N."/>
            <person name="Kawai F."/>
        </authorList>
    </citation>
    <scope>NUCLEOTIDE SEQUENCE [LARGE SCALE GENOMIC DNA]</scope>
    <source>
        <strain evidence="4">203N</strain>
    </source>
</reference>
<feature type="domain" description="Glycosyl transferase family 1" evidence="1">
    <location>
        <begin position="197"/>
        <end position="349"/>
    </location>
</feature>
<keyword evidence="3" id="KW-0808">Transferase</keyword>
<dbReference type="CDD" id="cd03801">
    <property type="entry name" value="GT4_PimA-like"/>
    <property type="match status" value="1"/>
</dbReference>
<dbReference type="Pfam" id="PF13439">
    <property type="entry name" value="Glyco_transf_4"/>
    <property type="match status" value="1"/>
</dbReference>
<dbReference type="PANTHER" id="PTHR12526:SF630">
    <property type="entry name" value="GLYCOSYLTRANSFERASE"/>
    <property type="match status" value="1"/>
</dbReference>
<feature type="domain" description="Glycosyltransferase subfamily 4-like N-terminal" evidence="2">
    <location>
        <begin position="39"/>
        <end position="182"/>
    </location>
</feature>